<dbReference type="AlphaFoldDB" id="A0A7M1URJ3"/>
<protein>
    <submittedName>
        <fullName evidence="3">DUF1616 domain-containing protein</fullName>
    </submittedName>
</protein>
<dbReference type="GeneID" id="59454346"/>
<dbReference type="Proteomes" id="UP000593766">
    <property type="component" value="Chromosome"/>
</dbReference>
<keyword evidence="1" id="KW-0472">Membrane</keyword>
<evidence type="ECO:0000313" key="3">
    <source>
        <dbReference type="EMBL" id="QOR94890.1"/>
    </source>
</evidence>
<evidence type="ECO:0000259" key="2">
    <source>
        <dbReference type="Pfam" id="PF07760"/>
    </source>
</evidence>
<accession>A0A7M1URJ3</accession>
<keyword evidence="4" id="KW-1185">Reference proteome</keyword>
<dbReference type="KEGG" id="tcs:IMZ38_02970"/>
<evidence type="ECO:0000313" key="4">
    <source>
        <dbReference type="Proteomes" id="UP000593766"/>
    </source>
</evidence>
<dbReference type="InterPro" id="IPR011674">
    <property type="entry name" value="DUF1616"/>
</dbReference>
<feature type="domain" description="DUF1616" evidence="2">
    <location>
        <begin position="6"/>
        <end position="124"/>
    </location>
</feature>
<dbReference type="Pfam" id="PF07760">
    <property type="entry name" value="DUF1616"/>
    <property type="match status" value="1"/>
</dbReference>
<feature type="transmembrane region" description="Helical" evidence="1">
    <location>
        <begin position="7"/>
        <end position="27"/>
    </location>
</feature>
<dbReference type="RefSeq" id="WP_193436686.1">
    <property type="nucleotide sequence ID" value="NZ_CP063144.1"/>
</dbReference>
<proteinExistence type="predicted"/>
<sequence length="161" mass="18004">MIMDEEVFAVVLAVSIIGAVLGIALILRPENPEPFTAIGLLNQDCKIGEYPSNVLNGSTLDLCIYVFNNLGRTGYFKVVYKIATGETLPSNTTESPAPVLKEWRLVLAHNESWETPVKIPVYSPTLPSRVALVFELWVHNTGEGWVYTGRWVHLYVNVTQW</sequence>
<keyword evidence="1" id="KW-0812">Transmembrane</keyword>
<gene>
    <name evidence="3" type="ORF">IMZ38_02970</name>
</gene>
<evidence type="ECO:0000256" key="1">
    <source>
        <dbReference type="SAM" id="Phobius"/>
    </source>
</evidence>
<organism evidence="3 4">
    <name type="scientific">Thermosphaera chiliense</name>
    <dbReference type="NCBI Taxonomy" id="3402707"/>
    <lineage>
        <taxon>Archaea</taxon>
        <taxon>Thermoproteota</taxon>
        <taxon>Thermoprotei</taxon>
        <taxon>Desulfurococcales</taxon>
        <taxon>Desulfurococcaceae</taxon>
        <taxon>Thermosphaera</taxon>
    </lineage>
</organism>
<dbReference type="OrthoDB" id="19311at2157"/>
<reference evidence="3 4" key="1">
    <citation type="submission" date="2020-10" db="EMBL/GenBank/DDBJ databases">
        <title>Complete genome sequence of Thermosphaera aggregans strain 3507.</title>
        <authorList>
            <person name="Zayulina K.S."/>
            <person name="Elcheninov A.G."/>
            <person name="Toshchakov S.V."/>
            <person name="Kublanov I.V."/>
            <person name="Kochetkova T.V."/>
        </authorList>
    </citation>
    <scope>NUCLEOTIDE SEQUENCE [LARGE SCALE GENOMIC DNA]</scope>
    <source>
        <strain evidence="3 4">3507</strain>
    </source>
</reference>
<keyword evidence="1" id="KW-1133">Transmembrane helix</keyword>
<dbReference type="EMBL" id="CP063144">
    <property type="protein sequence ID" value="QOR94890.1"/>
    <property type="molecule type" value="Genomic_DNA"/>
</dbReference>
<name>A0A7M1URJ3_9CREN</name>